<sequence length="67" mass="7495">MGSAPLWSGMGEEDREQRYAGLAASPPLGRAAEPDDAAKAFLALMDQDWPDRHGVGRRRRHPRRPRT</sequence>
<dbReference type="RefSeq" id="WP_346083014.1">
    <property type="nucleotide sequence ID" value="NZ_BAAAGV010000013.1"/>
</dbReference>
<feature type="region of interest" description="Disordered" evidence="1">
    <location>
        <begin position="47"/>
        <end position="67"/>
    </location>
</feature>
<feature type="compositionally biased region" description="Basic residues" evidence="1">
    <location>
        <begin position="55"/>
        <end position="67"/>
    </location>
</feature>
<gene>
    <name evidence="2" type="ORF">QNO05_17555</name>
</gene>
<feature type="region of interest" description="Disordered" evidence="1">
    <location>
        <begin position="1"/>
        <end position="34"/>
    </location>
</feature>
<organism evidence="2 3">
    <name type="scientific">Streptomyces thermocarboxydus</name>
    <dbReference type="NCBI Taxonomy" id="59299"/>
    <lineage>
        <taxon>Bacteria</taxon>
        <taxon>Bacillati</taxon>
        <taxon>Actinomycetota</taxon>
        <taxon>Actinomycetes</taxon>
        <taxon>Kitasatosporales</taxon>
        <taxon>Streptomycetaceae</taxon>
        <taxon>Streptomyces</taxon>
    </lineage>
</organism>
<proteinExistence type="predicted"/>
<protein>
    <submittedName>
        <fullName evidence="2">Uncharacterized protein</fullName>
    </submittedName>
</protein>
<evidence type="ECO:0000256" key="1">
    <source>
        <dbReference type="SAM" id="MobiDB-lite"/>
    </source>
</evidence>
<dbReference type="EMBL" id="JASKMB010000014">
    <property type="protein sequence ID" value="MDT6971643.1"/>
    <property type="molecule type" value="Genomic_DNA"/>
</dbReference>
<evidence type="ECO:0000313" key="3">
    <source>
        <dbReference type="Proteomes" id="UP001257895"/>
    </source>
</evidence>
<accession>A0ABU3J9B4</accession>
<dbReference type="Proteomes" id="UP001257895">
    <property type="component" value="Unassembled WGS sequence"/>
</dbReference>
<evidence type="ECO:0000313" key="2">
    <source>
        <dbReference type="EMBL" id="MDT6971643.1"/>
    </source>
</evidence>
<keyword evidence="3" id="KW-1185">Reference proteome</keyword>
<name>A0ABU3J9B4_9ACTN</name>
<reference evidence="2 3" key="1">
    <citation type="submission" date="2023-05" db="EMBL/GenBank/DDBJ databases">
        <title>Streptomyces fuscus sp. nov., a brown-black pigment producing actinomyces isolated from dry sand of Sea duck farm.</title>
        <authorList>
            <person name="Xie J."/>
            <person name="Shen N."/>
        </authorList>
    </citation>
    <scope>NUCLEOTIDE SEQUENCE [LARGE SCALE GENOMIC DNA]</scope>
    <source>
        <strain evidence="2 3">CGMCC 4.1883</strain>
    </source>
</reference>
<comment type="caution">
    <text evidence="2">The sequence shown here is derived from an EMBL/GenBank/DDBJ whole genome shotgun (WGS) entry which is preliminary data.</text>
</comment>